<dbReference type="InterPro" id="IPR042115">
    <property type="entry name" value="PriA_3primeBD_sf"/>
</dbReference>
<proteinExistence type="predicted"/>
<dbReference type="GO" id="GO:0006310">
    <property type="term" value="P:DNA recombination"/>
    <property type="evidence" value="ECO:0007669"/>
    <property type="project" value="TreeGrafter"/>
</dbReference>
<feature type="non-terminal residue" evidence="6">
    <location>
        <position position="1"/>
    </location>
</feature>
<dbReference type="PANTHER" id="PTHR30580:SF0">
    <property type="entry name" value="PRIMOSOMAL PROTEIN N"/>
    <property type="match status" value="1"/>
</dbReference>
<dbReference type="EMBL" id="PCRH01000005">
    <property type="protein sequence ID" value="PIP17387.1"/>
    <property type="molecule type" value="Genomic_DNA"/>
</dbReference>
<name>A0A2G9YDS9_9BACT</name>
<dbReference type="InterPro" id="IPR027417">
    <property type="entry name" value="P-loop_NTPase"/>
</dbReference>
<protein>
    <recommendedName>
        <fullName evidence="8">Primosomal protein N</fullName>
    </recommendedName>
</protein>
<dbReference type="AlphaFoldDB" id="A0A2G9YDS9"/>
<organism evidence="6 7">
    <name type="scientific">Candidatus Portnoybacteria bacterium CG23_combo_of_CG06-09_8_20_14_all_37_13</name>
    <dbReference type="NCBI Taxonomy" id="1974819"/>
    <lineage>
        <taxon>Bacteria</taxon>
        <taxon>Candidatus Portnoyibacteriota</taxon>
    </lineage>
</organism>
<dbReference type="GO" id="GO:0006270">
    <property type="term" value="P:DNA replication initiation"/>
    <property type="evidence" value="ECO:0007669"/>
    <property type="project" value="TreeGrafter"/>
</dbReference>
<keyword evidence="3" id="KW-0238">DNA-binding</keyword>
<dbReference type="Gene3D" id="3.40.1440.60">
    <property type="entry name" value="PriA, 3(prime) DNA-binding domain"/>
    <property type="match status" value="1"/>
</dbReference>
<feature type="non-terminal residue" evidence="6">
    <location>
        <position position="352"/>
    </location>
</feature>
<evidence type="ECO:0000256" key="3">
    <source>
        <dbReference type="ARBA" id="ARBA00023125"/>
    </source>
</evidence>
<dbReference type="GO" id="GO:0043138">
    <property type="term" value="F:3'-5' DNA helicase activity"/>
    <property type="evidence" value="ECO:0007669"/>
    <property type="project" value="TreeGrafter"/>
</dbReference>
<dbReference type="InterPro" id="IPR040498">
    <property type="entry name" value="PriA_CRR"/>
</dbReference>
<feature type="domain" description="PriA DNA helicase Cys-rich region (CRR)" evidence="5">
    <location>
        <begin position="249"/>
        <end position="274"/>
    </location>
</feature>
<gene>
    <name evidence="6" type="ORF">COX44_00130</name>
</gene>
<keyword evidence="2" id="KW-0067">ATP-binding</keyword>
<evidence type="ECO:0000259" key="4">
    <source>
        <dbReference type="Pfam" id="PF17764"/>
    </source>
</evidence>
<dbReference type="PANTHER" id="PTHR30580">
    <property type="entry name" value="PRIMOSOMAL PROTEIN N"/>
    <property type="match status" value="1"/>
</dbReference>
<evidence type="ECO:0000256" key="1">
    <source>
        <dbReference type="ARBA" id="ARBA00022741"/>
    </source>
</evidence>
<dbReference type="GO" id="GO:0005524">
    <property type="term" value="F:ATP binding"/>
    <property type="evidence" value="ECO:0007669"/>
    <property type="project" value="UniProtKB-KW"/>
</dbReference>
<comment type="caution">
    <text evidence="6">The sequence shown here is derived from an EMBL/GenBank/DDBJ whole genome shotgun (WGS) entry which is preliminary data.</text>
</comment>
<dbReference type="GO" id="GO:0006302">
    <property type="term" value="P:double-strand break repair"/>
    <property type="evidence" value="ECO:0007669"/>
    <property type="project" value="TreeGrafter"/>
</dbReference>
<evidence type="ECO:0000256" key="2">
    <source>
        <dbReference type="ARBA" id="ARBA00022840"/>
    </source>
</evidence>
<dbReference type="Gene3D" id="3.40.50.300">
    <property type="entry name" value="P-loop containing nucleotide triphosphate hydrolases"/>
    <property type="match status" value="1"/>
</dbReference>
<reference evidence="6 7" key="1">
    <citation type="submission" date="2017-09" db="EMBL/GenBank/DDBJ databases">
        <title>Depth-based differentiation of microbial function through sediment-hosted aquifers and enrichment of novel symbionts in the deep terrestrial subsurface.</title>
        <authorList>
            <person name="Probst A.J."/>
            <person name="Ladd B."/>
            <person name="Jarett J.K."/>
            <person name="Geller-Mcgrath D.E."/>
            <person name="Sieber C.M."/>
            <person name="Emerson J.B."/>
            <person name="Anantharaman K."/>
            <person name="Thomas B.C."/>
            <person name="Malmstrom R."/>
            <person name="Stieglmeier M."/>
            <person name="Klingl A."/>
            <person name="Woyke T."/>
            <person name="Ryan C.M."/>
            <person name="Banfield J.F."/>
        </authorList>
    </citation>
    <scope>NUCLEOTIDE SEQUENCE [LARGE SCALE GENOMIC DNA]</scope>
    <source>
        <strain evidence="6">CG23_combo_of_CG06-09_8_20_14_all_37_13</strain>
    </source>
</reference>
<evidence type="ECO:0000313" key="7">
    <source>
        <dbReference type="Proteomes" id="UP000231480"/>
    </source>
</evidence>
<dbReference type="InterPro" id="IPR041222">
    <property type="entry name" value="PriA_3primeBD"/>
</dbReference>
<dbReference type="Pfam" id="PF18319">
    <property type="entry name" value="Zn_ribbon_PriA"/>
    <property type="match status" value="1"/>
</dbReference>
<dbReference type="Proteomes" id="UP000231480">
    <property type="component" value="Unassembled WGS sequence"/>
</dbReference>
<dbReference type="Pfam" id="PF17764">
    <property type="entry name" value="PriA_3primeBD"/>
    <property type="match status" value="1"/>
</dbReference>
<feature type="domain" description="Primosomal protein N' 3' DNA-binding" evidence="4">
    <location>
        <begin position="12"/>
        <end position="105"/>
    </location>
</feature>
<evidence type="ECO:0008006" key="8">
    <source>
        <dbReference type="Google" id="ProtNLM"/>
    </source>
</evidence>
<keyword evidence="1" id="KW-0547">Nucleotide-binding</keyword>
<dbReference type="GO" id="GO:0003677">
    <property type="term" value="F:DNA binding"/>
    <property type="evidence" value="ECO:0007669"/>
    <property type="project" value="UniProtKB-KW"/>
</dbReference>
<evidence type="ECO:0000259" key="5">
    <source>
        <dbReference type="Pfam" id="PF18319"/>
    </source>
</evidence>
<sequence>MQIIDLIPATKIPRNLPQAYTYYSRQQLRIGSLVLAPLAKRKIKAIVIKIRDFNKLEIKNYDYQLRPIIKIIQKEPILDKNLFELAAWISDYYYEPISLVIKIIIQNTKYKILNTKSQIIKPEKGMYEKVFAFCANKMIIQDEHSPLYKSQRAPRINLRDAAVKLAEIKKNKFELRSDTPSLESYYKYNLKPKIKNIRRQIIDMRGKKSIISDVLLQELKKSKSSLLFLNRLGAATLILCQDCGYIAKCENCDGPMVYHLFENQLICHHCGFKSKALLTCPKCNSWQIKYLGAGVEKIKQEITKLKLSNKILIMTLKQRLPRVDLIGVISADTILHLPDFRSPERTFQALVK</sequence>
<evidence type="ECO:0000313" key="6">
    <source>
        <dbReference type="EMBL" id="PIP17387.1"/>
    </source>
</evidence>
<accession>A0A2G9YDS9</accession>